<keyword evidence="4" id="KW-1185">Reference proteome</keyword>
<evidence type="ECO:0000313" key="4">
    <source>
        <dbReference type="Proteomes" id="UP001596074"/>
    </source>
</evidence>
<feature type="region of interest" description="Disordered" evidence="2">
    <location>
        <begin position="51"/>
        <end position="73"/>
    </location>
</feature>
<dbReference type="InterPro" id="IPR044855">
    <property type="entry name" value="CoA-Trfase_III_dom3_sf"/>
</dbReference>
<dbReference type="Gene3D" id="3.40.50.10540">
    <property type="entry name" value="Crotonobetainyl-coa:carnitine coa-transferase, domain 1"/>
    <property type="match status" value="1"/>
</dbReference>
<dbReference type="EMBL" id="JBHSON010000020">
    <property type="protein sequence ID" value="MFC5747239.1"/>
    <property type="molecule type" value="Genomic_DNA"/>
</dbReference>
<dbReference type="PANTHER" id="PTHR48207:SF3">
    <property type="entry name" value="SUCCINATE--HYDROXYMETHYLGLUTARATE COA-TRANSFERASE"/>
    <property type="match status" value="1"/>
</dbReference>
<evidence type="ECO:0000256" key="1">
    <source>
        <dbReference type="ARBA" id="ARBA00022679"/>
    </source>
</evidence>
<organism evidence="3 4">
    <name type="scientific">Actinomadura rugatobispora</name>
    <dbReference type="NCBI Taxonomy" id="1994"/>
    <lineage>
        <taxon>Bacteria</taxon>
        <taxon>Bacillati</taxon>
        <taxon>Actinomycetota</taxon>
        <taxon>Actinomycetes</taxon>
        <taxon>Streptosporangiales</taxon>
        <taxon>Thermomonosporaceae</taxon>
        <taxon>Actinomadura</taxon>
    </lineage>
</organism>
<keyword evidence="1 3" id="KW-0808">Transferase</keyword>
<protein>
    <submittedName>
        <fullName evidence="3">CaiB/BaiF CoA transferase family protein</fullName>
    </submittedName>
</protein>
<accession>A0ABW0ZZQ9</accession>
<dbReference type="Gene3D" id="3.30.1540.10">
    <property type="entry name" value="formyl-coa transferase, domain 3"/>
    <property type="match status" value="1"/>
</dbReference>
<proteinExistence type="predicted"/>
<evidence type="ECO:0000313" key="3">
    <source>
        <dbReference type="EMBL" id="MFC5747239.1"/>
    </source>
</evidence>
<dbReference type="GO" id="GO:0016740">
    <property type="term" value="F:transferase activity"/>
    <property type="evidence" value="ECO:0007669"/>
    <property type="project" value="UniProtKB-KW"/>
</dbReference>
<dbReference type="InterPro" id="IPR023606">
    <property type="entry name" value="CoA-Trfase_III_dom_1_sf"/>
</dbReference>
<sequence length="418" mass="44666">MSGGRLPLQGLRVIAVEQYGAGPFGSLHLADLGADVIKIEDPAVGGDVGRFTPPYTTGTQPGTQAGAEDRGPDSLFFQSINRNKRSVVLDVRNPSGREVFERLVANADAVYSNLRGDVPEKLGITYRQLAHVNPRIVCCSLSGFGMSGPRRSQPGYDYLLQGLAGWMSLTGAPDGPPTKSGASLVDFAGGVTAALALLAGVHGARETGIGTDCDVSLYDTAISMLNYLAAWHLTAGHEPARTANSAHPSLVPFQNFRTADSWIVVACPKEKFWRRLVTALGEPEWGADPRFGDFAGRADHREEVLGLVQKALIARTTAEWLPLLEEHGVPCARVNTVPEALAEEHSAARGLVLEVDHPVWGRVRQVATAARVGEPRDRHRRAPALGEDNGAVLTDLCGYTPREQDALRAAGAFGTTEN</sequence>
<dbReference type="InterPro" id="IPR050483">
    <property type="entry name" value="CoA-transferase_III_domain"/>
</dbReference>
<feature type="compositionally biased region" description="Low complexity" evidence="2">
    <location>
        <begin position="52"/>
        <end position="66"/>
    </location>
</feature>
<dbReference type="PANTHER" id="PTHR48207">
    <property type="entry name" value="SUCCINATE--HYDROXYMETHYLGLUTARATE COA-TRANSFERASE"/>
    <property type="match status" value="1"/>
</dbReference>
<name>A0ABW0ZZQ9_9ACTN</name>
<comment type="caution">
    <text evidence="3">The sequence shown here is derived from an EMBL/GenBank/DDBJ whole genome shotgun (WGS) entry which is preliminary data.</text>
</comment>
<reference evidence="4" key="1">
    <citation type="journal article" date="2019" name="Int. J. Syst. Evol. Microbiol.">
        <title>The Global Catalogue of Microorganisms (GCM) 10K type strain sequencing project: providing services to taxonomists for standard genome sequencing and annotation.</title>
        <authorList>
            <consortium name="The Broad Institute Genomics Platform"/>
            <consortium name="The Broad Institute Genome Sequencing Center for Infectious Disease"/>
            <person name="Wu L."/>
            <person name="Ma J."/>
        </authorList>
    </citation>
    <scope>NUCLEOTIDE SEQUENCE [LARGE SCALE GENOMIC DNA]</scope>
    <source>
        <strain evidence="4">KCTC 42087</strain>
    </source>
</reference>
<dbReference type="RefSeq" id="WP_378282855.1">
    <property type="nucleotide sequence ID" value="NZ_JBHSON010000020.1"/>
</dbReference>
<dbReference type="Proteomes" id="UP001596074">
    <property type="component" value="Unassembled WGS sequence"/>
</dbReference>
<dbReference type="SUPFAM" id="SSF89796">
    <property type="entry name" value="CoA-transferase family III (CaiB/BaiF)"/>
    <property type="match status" value="1"/>
</dbReference>
<dbReference type="InterPro" id="IPR003673">
    <property type="entry name" value="CoA-Trfase_fam_III"/>
</dbReference>
<gene>
    <name evidence="3" type="ORF">ACFPZN_16545</name>
</gene>
<dbReference type="Pfam" id="PF02515">
    <property type="entry name" value="CoA_transf_3"/>
    <property type="match status" value="1"/>
</dbReference>
<evidence type="ECO:0000256" key="2">
    <source>
        <dbReference type="SAM" id="MobiDB-lite"/>
    </source>
</evidence>